<name>A0ABM5MWP8_EMTOG</name>
<gene>
    <name evidence="2" type="ordered locus">Emtol_0435</name>
</gene>
<keyword evidence="3" id="KW-1185">Reference proteome</keyword>
<keyword evidence="1" id="KW-0812">Transmembrane</keyword>
<dbReference type="Proteomes" id="UP000002875">
    <property type="component" value="Chromosome"/>
</dbReference>
<evidence type="ECO:0000256" key="1">
    <source>
        <dbReference type="SAM" id="Phobius"/>
    </source>
</evidence>
<feature type="transmembrane region" description="Helical" evidence="1">
    <location>
        <begin position="142"/>
        <end position="158"/>
    </location>
</feature>
<keyword evidence="1" id="KW-0472">Membrane</keyword>
<evidence type="ECO:0000313" key="3">
    <source>
        <dbReference type="Proteomes" id="UP000002875"/>
    </source>
</evidence>
<sequence length="195" mass="22125">MNIVDLTYSLHLTLSKSMKKTLIAAAIGGLIMFIWQFLSWTIIDTHRPMQNYTPKQQEILDFLSNNLEDGAYYLPTTPTGASMEEQQKLMETSMGKPWAEIRYHKALNANMPLNMARGLAVNILVVLLFCSFLLNNSLEFKGILASALVFGLISYLITEYTKQIWFETNSIPDLIDAIVGWGLVGSWLGWWLGRK</sequence>
<reference evidence="2 3" key="1">
    <citation type="submission" date="2011-07" db="EMBL/GenBank/DDBJ databases">
        <title>The complete genome of chromosome of Emticicia oligotrophica DSM 17448.</title>
        <authorList>
            <consortium name="US DOE Joint Genome Institute (JGI-PGF)"/>
            <person name="Lucas S."/>
            <person name="Han J."/>
            <person name="Lapidus A."/>
            <person name="Bruce D."/>
            <person name="Goodwin L."/>
            <person name="Pitluck S."/>
            <person name="Peters L."/>
            <person name="Kyrpides N."/>
            <person name="Mavromatis K."/>
            <person name="Ivanova N."/>
            <person name="Ovchinnikova G."/>
            <person name="Teshima H."/>
            <person name="Detter J.C."/>
            <person name="Tapia R."/>
            <person name="Han C."/>
            <person name="Land M."/>
            <person name="Hauser L."/>
            <person name="Markowitz V."/>
            <person name="Cheng J.-F."/>
            <person name="Hugenholtz P."/>
            <person name="Woyke T."/>
            <person name="Wu D."/>
            <person name="Tindall B."/>
            <person name="Pomrenke H."/>
            <person name="Brambilla E."/>
            <person name="Klenk H.-P."/>
            <person name="Eisen J.A."/>
        </authorList>
    </citation>
    <scope>NUCLEOTIDE SEQUENCE [LARGE SCALE GENOMIC DNA]</scope>
    <source>
        <strain evidence="2 3">DSM 17448</strain>
    </source>
</reference>
<protein>
    <recommendedName>
        <fullName evidence="4">VanZ family protein</fullName>
    </recommendedName>
</protein>
<accession>A0ABM5MWP8</accession>
<evidence type="ECO:0008006" key="4">
    <source>
        <dbReference type="Google" id="ProtNLM"/>
    </source>
</evidence>
<feature type="transmembrane region" description="Helical" evidence="1">
    <location>
        <begin position="21"/>
        <end position="43"/>
    </location>
</feature>
<feature type="transmembrane region" description="Helical" evidence="1">
    <location>
        <begin position="115"/>
        <end position="135"/>
    </location>
</feature>
<evidence type="ECO:0000313" key="2">
    <source>
        <dbReference type="EMBL" id="AFK01589.1"/>
    </source>
</evidence>
<feature type="transmembrane region" description="Helical" evidence="1">
    <location>
        <begin position="174"/>
        <end position="193"/>
    </location>
</feature>
<proteinExistence type="predicted"/>
<organism evidence="2 3">
    <name type="scientific">Emticicia oligotrophica (strain DSM 17448 / CIP 109782 / MTCC 6937 / GPTSA100-15)</name>
    <dbReference type="NCBI Taxonomy" id="929562"/>
    <lineage>
        <taxon>Bacteria</taxon>
        <taxon>Pseudomonadati</taxon>
        <taxon>Bacteroidota</taxon>
        <taxon>Cytophagia</taxon>
        <taxon>Cytophagales</taxon>
        <taxon>Leadbetterellaceae</taxon>
        <taxon>Emticicia</taxon>
    </lineage>
</organism>
<keyword evidence="1" id="KW-1133">Transmembrane helix</keyword>
<dbReference type="EMBL" id="CP002961">
    <property type="protein sequence ID" value="AFK01589.1"/>
    <property type="molecule type" value="Genomic_DNA"/>
</dbReference>